<gene>
    <name evidence="8" type="ORF">KCG48_01845</name>
</gene>
<dbReference type="RefSeq" id="WP_211799820.1">
    <property type="nucleotide sequence ID" value="NZ_JAGSCS010000002.1"/>
</dbReference>
<feature type="transmembrane region" description="Helical" evidence="6">
    <location>
        <begin position="79"/>
        <end position="100"/>
    </location>
</feature>
<keyword evidence="5 6" id="KW-0472">Membrane</keyword>
<dbReference type="GO" id="GO:0000271">
    <property type="term" value="P:polysaccharide biosynthetic process"/>
    <property type="evidence" value="ECO:0007669"/>
    <property type="project" value="InterPro"/>
</dbReference>
<dbReference type="InterPro" id="IPR051401">
    <property type="entry name" value="GtrA_CellWall_Glycosyl"/>
</dbReference>
<reference evidence="8" key="1">
    <citation type="submission" date="2021-04" db="EMBL/GenBank/DDBJ databases">
        <title>Proteiniclasticum sedimins sp. nov., an obligate anaerobic bacterium isolated from anaerobic sludge.</title>
        <authorList>
            <person name="Liu J."/>
        </authorList>
    </citation>
    <scope>NUCLEOTIDE SEQUENCE</scope>
    <source>
        <strain evidence="8">BAD-10</strain>
    </source>
</reference>
<name>A0A941CP41_9CLOT</name>
<feature type="transmembrane region" description="Helical" evidence="6">
    <location>
        <begin position="12"/>
        <end position="34"/>
    </location>
</feature>
<keyword evidence="3 6" id="KW-0812">Transmembrane</keyword>
<dbReference type="EMBL" id="JAGSCS010000002">
    <property type="protein sequence ID" value="MBR0575074.1"/>
    <property type="molecule type" value="Genomic_DNA"/>
</dbReference>
<organism evidence="8 9">
    <name type="scientific">Proteiniclasticum sediminis</name>
    <dbReference type="NCBI Taxonomy" id="2804028"/>
    <lineage>
        <taxon>Bacteria</taxon>
        <taxon>Bacillati</taxon>
        <taxon>Bacillota</taxon>
        <taxon>Clostridia</taxon>
        <taxon>Eubacteriales</taxon>
        <taxon>Clostridiaceae</taxon>
        <taxon>Proteiniclasticum</taxon>
    </lineage>
</organism>
<protein>
    <submittedName>
        <fullName evidence="8">GtrA family protein</fullName>
    </submittedName>
</protein>
<evidence type="ECO:0000256" key="4">
    <source>
        <dbReference type="ARBA" id="ARBA00022989"/>
    </source>
</evidence>
<dbReference type="GO" id="GO:0005886">
    <property type="term" value="C:plasma membrane"/>
    <property type="evidence" value="ECO:0007669"/>
    <property type="project" value="TreeGrafter"/>
</dbReference>
<evidence type="ECO:0000256" key="2">
    <source>
        <dbReference type="ARBA" id="ARBA00009399"/>
    </source>
</evidence>
<evidence type="ECO:0000313" key="8">
    <source>
        <dbReference type="EMBL" id="MBR0575074.1"/>
    </source>
</evidence>
<dbReference type="AlphaFoldDB" id="A0A941CP41"/>
<feature type="transmembrane region" description="Helical" evidence="6">
    <location>
        <begin position="112"/>
        <end position="128"/>
    </location>
</feature>
<dbReference type="PANTHER" id="PTHR38459:SF1">
    <property type="entry name" value="PROPHAGE BACTOPRENOL-LINKED GLUCOSE TRANSLOCASE HOMOLOG"/>
    <property type="match status" value="1"/>
</dbReference>
<proteinExistence type="inferred from homology"/>
<comment type="subcellular location">
    <subcellularLocation>
        <location evidence="1">Membrane</location>
        <topology evidence="1">Multi-pass membrane protein</topology>
    </subcellularLocation>
</comment>
<feature type="transmembrane region" description="Helical" evidence="6">
    <location>
        <begin position="40"/>
        <end position="59"/>
    </location>
</feature>
<evidence type="ECO:0000256" key="5">
    <source>
        <dbReference type="ARBA" id="ARBA00023136"/>
    </source>
</evidence>
<dbReference type="Pfam" id="PF04138">
    <property type="entry name" value="GtrA_DPMS_TM"/>
    <property type="match status" value="1"/>
</dbReference>
<dbReference type="InterPro" id="IPR007267">
    <property type="entry name" value="GtrA_DPMS_TM"/>
</dbReference>
<evidence type="ECO:0000256" key="1">
    <source>
        <dbReference type="ARBA" id="ARBA00004141"/>
    </source>
</evidence>
<evidence type="ECO:0000256" key="6">
    <source>
        <dbReference type="SAM" id="Phobius"/>
    </source>
</evidence>
<evidence type="ECO:0000313" key="9">
    <source>
        <dbReference type="Proteomes" id="UP000675379"/>
    </source>
</evidence>
<comment type="similarity">
    <text evidence="2">Belongs to the GtrA family.</text>
</comment>
<dbReference type="PANTHER" id="PTHR38459">
    <property type="entry name" value="PROPHAGE BACTOPRENOL-LINKED GLUCOSE TRANSLOCASE HOMOLOG"/>
    <property type="match status" value="1"/>
</dbReference>
<comment type="caution">
    <text evidence="8">The sequence shown here is derived from an EMBL/GenBank/DDBJ whole genome shotgun (WGS) entry which is preliminary data.</text>
</comment>
<accession>A0A941CP41</accession>
<feature type="domain" description="GtrA/DPMS transmembrane" evidence="7">
    <location>
        <begin position="14"/>
        <end position="134"/>
    </location>
</feature>
<keyword evidence="9" id="KW-1185">Reference proteome</keyword>
<evidence type="ECO:0000259" key="7">
    <source>
        <dbReference type="Pfam" id="PF04138"/>
    </source>
</evidence>
<dbReference type="Proteomes" id="UP000675379">
    <property type="component" value="Unassembled WGS sequence"/>
</dbReference>
<sequence length="145" mass="16491">MKKNEKLIDIKTFKFILVGLVNTLVGSGIMFTLYNVFHVSYWLSSASNYVVGSLVSYLLNKTWTFQNQEKAKTTLPRFIVNIVICYILAYGIAKPFVGFILSGQSTKLQDNLSMGVGLVLFTGFNYLGQRYFVFREKASKEQETK</sequence>
<evidence type="ECO:0000256" key="3">
    <source>
        <dbReference type="ARBA" id="ARBA00022692"/>
    </source>
</evidence>
<keyword evidence="4 6" id="KW-1133">Transmembrane helix</keyword>